<dbReference type="InterPro" id="IPR018060">
    <property type="entry name" value="HTH_AraC"/>
</dbReference>
<reference evidence="4 5" key="1">
    <citation type="submission" date="2020-01" db="EMBL/GenBank/DDBJ databases">
        <title>Genetics and antimicrobial susceptibilities of Nocardia species isolated from the soil; a comparison with species isolated from humans.</title>
        <authorList>
            <person name="Carrasco G."/>
            <person name="Monzon S."/>
            <person name="Sansegundo M."/>
            <person name="Garcia E."/>
            <person name="Garrido N."/>
            <person name="Medina M.J."/>
            <person name="Villalon P."/>
            <person name="Ramirez-Arocha A.C."/>
            <person name="Jimenez P."/>
            <person name="Cuesta I."/>
            <person name="Valdezate S."/>
        </authorList>
    </citation>
    <scope>NUCLEOTIDE SEQUENCE [LARGE SCALE GENOMIC DNA]</scope>
    <source>
        <strain evidence="4 5">CNM20110626</strain>
    </source>
</reference>
<organism evidence="4 5">
    <name type="scientific">Nocardia cyriacigeorgica</name>
    <dbReference type="NCBI Taxonomy" id="135487"/>
    <lineage>
        <taxon>Bacteria</taxon>
        <taxon>Bacillati</taxon>
        <taxon>Actinomycetota</taxon>
        <taxon>Actinomycetes</taxon>
        <taxon>Mycobacteriales</taxon>
        <taxon>Nocardiaceae</taxon>
        <taxon>Nocardia</taxon>
    </lineage>
</organism>
<evidence type="ECO:0000256" key="2">
    <source>
        <dbReference type="ARBA" id="ARBA00023163"/>
    </source>
</evidence>
<keyword evidence="2" id="KW-0804">Transcription</keyword>
<evidence type="ECO:0000313" key="5">
    <source>
        <dbReference type="Proteomes" id="UP000471166"/>
    </source>
</evidence>
<protein>
    <submittedName>
        <fullName evidence="4">AraC family transcriptional regulator</fullName>
    </submittedName>
</protein>
<sequence length="259" mass="27823">MTRSALPETCSDTATARLWIRPGHAVYLGPSLGLAAHSTAIASLGVGLDAPFRVRVTDGPDITARSFLFRARVTHHLVESQGRMLSCFFDPTSARVARCLGGMTRSIGDYSADQVREADLIALCDGPEPEVEQLLELASIPVPAVRDPRIAAIAAAIRADPARPQRAAESAGLAGLSTSHFLRTFAEQTGTSFRRYVQWARMLRVGRAYAAGHDLTRAAVDAGFASPSHFSDVFRAMFGLSPTAFLDVASEVRIIDDAR</sequence>
<dbReference type="PANTHER" id="PTHR11019:SF159">
    <property type="entry name" value="TRANSCRIPTIONAL REGULATOR-RELATED"/>
    <property type="match status" value="1"/>
</dbReference>
<evidence type="ECO:0000313" key="4">
    <source>
        <dbReference type="EMBL" id="NEW33038.1"/>
    </source>
</evidence>
<dbReference type="Pfam" id="PF12833">
    <property type="entry name" value="HTH_18"/>
    <property type="match status" value="1"/>
</dbReference>
<gene>
    <name evidence="4" type="ORF">GV791_10780</name>
</gene>
<dbReference type="Gene3D" id="1.10.10.60">
    <property type="entry name" value="Homeodomain-like"/>
    <property type="match status" value="1"/>
</dbReference>
<accession>A0A6P1CKR4</accession>
<dbReference type="Proteomes" id="UP000471166">
    <property type="component" value="Unassembled WGS sequence"/>
</dbReference>
<dbReference type="InterPro" id="IPR009057">
    <property type="entry name" value="Homeodomain-like_sf"/>
</dbReference>
<evidence type="ECO:0000259" key="3">
    <source>
        <dbReference type="PROSITE" id="PS01124"/>
    </source>
</evidence>
<dbReference type="SUPFAM" id="SSF46689">
    <property type="entry name" value="Homeodomain-like"/>
    <property type="match status" value="2"/>
</dbReference>
<evidence type="ECO:0000256" key="1">
    <source>
        <dbReference type="ARBA" id="ARBA00023015"/>
    </source>
</evidence>
<dbReference type="GO" id="GO:0003700">
    <property type="term" value="F:DNA-binding transcription factor activity"/>
    <property type="evidence" value="ECO:0007669"/>
    <property type="project" value="InterPro"/>
</dbReference>
<name>A0A6P1CKR4_9NOCA</name>
<dbReference type="RefSeq" id="WP_163844116.1">
    <property type="nucleotide sequence ID" value="NZ_JAAGVB010000013.1"/>
</dbReference>
<dbReference type="GO" id="GO:0043565">
    <property type="term" value="F:sequence-specific DNA binding"/>
    <property type="evidence" value="ECO:0007669"/>
    <property type="project" value="InterPro"/>
</dbReference>
<comment type="caution">
    <text evidence="4">The sequence shown here is derived from an EMBL/GenBank/DDBJ whole genome shotgun (WGS) entry which is preliminary data.</text>
</comment>
<dbReference type="PROSITE" id="PS01124">
    <property type="entry name" value="HTH_ARAC_FAMILY_2"/>
    <property type="match status" value="1"/>
</dbReference>
<dbReference type="PANTHER" id="PTHR11019">
    <property type="entry name" value="HTH-TYPE TRANSCRIPTIONAL REGULATOR NIMR"/>
    <property type="match status" value="1"/>
</dbReference>
<feature type="domain" description="HTH araC/xylS-type" evidence="3">
    <location>
        <begin position="151"/>
        <end position="248"/>
    </location>
</feature>
<proteinExistence type="predicted"/>
<dbReference type="EMBL" id="JAAGVB010000013">
    <property type="protein sequence ID" value="NEW33038.1"/>
    <property type="molecule type" value="Genomic_DNA"/>
</dbReference>
<keyword evidence="1" id="KW-0805">Transcription regulation</keyword>
<dbReference type="AlphaFoldDB" id="A0A6P1CKR4"/>
<dbReference type="SMART" id="SM00342">
    <property type="entry name" value="HTH_ARAC"/>
    <property type="match status" value="1"/>
</dbReference>